<dbReference type="InterPro" id="IPR005821">
    <property type="entry name" value="Ion_trans_dom"/>
</dbReference>
<evidence type="ECO:0000256" key="2">
    <source>
        <dbReference type="ARBA" id="ARBA00022692"/>
    </source>
</evidence>
<evidence type="ECO:0000256" key="7">
    <source>
        <dbReference type="SAM" id="Phobius"/>
    </source>
</evidence>
<comment type="caution">
    <text evidence="9">The sequence shown here is derived from an EMBL/GenBank/DDBJ whole genome shotgun (WGS) entry which is preliminary data.</text>
</comment>
<gene>
    <name evidence="9" type="ORF">RIMI_LOCUS22982396</name>
</gene>
<evidence type="ECO:0000259" key="8">
    <source>
        <dbReference type="Pfam" id="PF00520"/>
    </source>
</evidence>
<dbReference type="Proteomes" id="UP001176940">
    <property type="component" value="Unassembled WGS sequence"/>
</dbReference>
<keyword evidence="2 7" id="KW-0812">Transmembrane</keyword>
<feature type="transmembrane region" description="Helical" evidence="7">
    <location>
        <begin position="144"/>
        <end position="166"/>
    </location>
</feature>
<accession>A0ABN9MNE8</accession>
<comment type="subcellular location">
    <subcellularLocation>
        <location evidence="1">Membrane</location>
        <topology evidence="1">Multi-pass membrane protein</topology>
    </subcellularLocation>
</comment>
<protein>
    <recommendedName>
        <fullName evidence="8">Ion transport domain-containing protein</fullName>
    </recommendedName>
</protein>
<name>A0ABN9MNE8_9NEOB</name>
<keyword evidence="10" id="KW-1185">Reference proteome</keyword>
<feature type="domain" description="Ion transport" evidence="8">
    <location>
        <begin position="21"/>
        <end position="174"/>
    </location>
</feature>
<keyword evidence="3" id="KW-0677">Repeat</keyword>
<keyword evidence="5" id="KW-0040">ANK repeat</keyword>
<dbReference type="PANTHER" id="PTHR10582:SF38">
    <property type="entry name" value="TRANSIENT RECEPTOR POTENTIAL CATION CHANNEL SUBFAMILY V MEMBER 6"/>
    <property type="match status" value="1"/>
</dbReference>
<evidence type="ECO:0000256" key="1">
    <source>
        <dbReference type="ARBA" id="ARBA00004141"/>
    </source>
</evidence>
<evidence type="ECO:0000256" key="5">
    <source>
        <dbReference type="ARBA" id="ARBA00023043"/>
    </source>
</evidence>
<keyword evidence="6 7" id="KW-0472">Membrane</keyword>
<dbReference type="Pfam" id="PF00520">
    <property type="entry name" value="Ion_trans"/>
    <property type="match status" value="1"/>
</dbReference>
<proteinExistence type="predicted"/>
<dbReference type="PANTHER" id="PTHR10582">
    <property type="entry name" value="TRANSIENT RECEPTOR POTENTIAL ION CHANNEL PROTEIN"/>
    <property type="match status" value="1"/>
</dbReference>
<dbReference type="Gene3D" id="1.10.287.70">
    <property type="match status" value="1"/>
</dbReference>
<feature type="transmembrane region" description="Helical" evidence="7">
    <location>
        <begin position="113"/>
        <end position="132"/>
    </location>
</feature>
<organism evidence="9 10">
    <name type="scientific">Ranitomeya imitator</name>
    <name type="common">mimic poison frog</name>
    <dbReference type="NCBI Taxonomy" id="111125"/>
    <lineage>
        <taxon>Eukaryota</taxon>
        <taxon>Metazoa</taxon>
        <taxon>Chordata</taxon>
        <taxon>Craniata</taxon>
        <taxon>Vertebrata</taxon>
        <taxon>Euteleostomi</taxon>
        <taxon>Amphibia</taxon>
        <taxon>Batrachia</taxon>
        <taxon>Anura</taxon>
        <taxon>Neobatrachia</taxon>
        <taxon>Hyloidea</taxon>
        <taxon>Dendrobatidae</taxon>
        <taxon>Dendrobatinae</taxon>
        <taxon>Ranitomeya</taxon>
    </lineage>
</organism>
<dbReference type="InterPro" id="IPR024862">
    <property type="entry name" value="TRPV"/>
</dbReference>
<evidence type="ECO:0000313" key="10">
    <source>
        <dbReference type="Proteomes" id="UP001176940"/>
    </source>
</evidence>
<feature type="transmembrane region" description="Helical" evidence="7">
    <location>
        <begin position="77"/>
        <end position="101"/>
    </location>
</feature>
<reference evidence="9" key="1">
    <citation type="submission" date="2023-07" db="EMBL/GenBank/DDBJ databases">
        <authorList>
            <person name="Stuckert A."/>
        </authorList>
    </citation>
    <scope>NUCLEOTIDE SEQUENCE</scope>
</reference>
<evidence type="ECO:0000256" key="3">
    <source>
        <dbReference type="ARBA" id="ARBA00022737"/>
    </source>
</evidence>
<keyword evidence="4 7" id="KW-1133">Transmembrane helix</keyword>
<evidence type="ECO:0000256" key="6">
    <source>
        <dbReference type="ARBA" id="ARBA00023136"/>
    </source>
</evidence>
<feature type="transmembrane region" description="Helical" evidence="7">
    <location>
        <begin position="38"/>
        <end position="56"/>
    </location>
</feature>
<evidence type="ECO:0000256" key="4">
    <source>
        <dbReference type="ARBA" id="ARBA00022989"/>
    </source>
</evidence>
<dbReference type="EMBL" id="CAUEEQ010079136">
    <property type="protein sequence ID" value="CAJ0968320.1"/>
    <property type="molecule type" value="Genomic_DNA"/>
</dbReference>
<feature type="transmembrane region" description="Helical" evidence="7">
    <location>
        <begin position="15"/>
        <end position="32"/>
    </location>
</feature>
<sequence>MPTCTLKPQCGSDNLGLLYACFIIAMVMMRLLNTEGQTIVMSLSLISGWCNLIYFARGFQLLGPLCIMIQKMIINDLLRFCVILFTVLTGFAAALNVHFQVLNGTVFTHFRDFPITLFTLFQLMMGLNDLPVPQDVPIPQVIHVLYMVYMFFAFVLLLNLLIALMTDTHFRVSSERTTLWHAQVAATTVMLERIIPSRLWPRSGTPGEILGLEPGKWYFRIEEKNETSSHPTGGNTFLFKQKPKRVII</sequence>
<evidence type="ECO:0000313" key="9">
    <source>
        <dbReference type="EMBL" id="CAJ0968320.1"/>
    </source>
</evidence>